<sequence length="312" mass="34339">MAISATPIKRLPATGDFSDIFQAFQEDGGVIVKGFLSASEVARFNSEIQPALDRHYAGTKSSNGEISKMLGNKTKRFCNLATESETFRHNILEKDILHQMCDAVFNQAYGVGYWLNGTQVIELEPGAPAQPLHRDQESFGFWNSMGPSSPEALLNFFCAMTPFTEANGATRFVPGSHRWAKFSGARDPDFEGFEGVETLPLEMDPGDCFIMSSKLLHGGGHNSTLTERRRGLAISVIRHDLAPYQAYALTVPLDIVKSLTYRAQGLYGFRSAHWTGYSTAYTIWAAEEEDVGARLGLTMGDMKIEAKSTSLT</sequence>
<evidence type="ECO:0000313" key="8">
    <source>
        <dbReference type="EMBL" id="KAF7177669.1"/>
    </source>
</evidence>
<keyword evidence="4" id="KW-0223">Dioxygenase</keyword>
<accession>A0A8H6UZE3</accession>
<dbReference type="EMBL" id="JACBAE010001142">
    <property type="protein sequence ID" value="KAF7172377.1"/>
    <property type="molecule type" value="Genomic_DNA"/>
</dbReference>
<comment type="similarity">
    <text evidence="2">Belongs to the PhyH family.</text>
</comment>
<keyword evidence="9" id="KW-1185">Reference proteome</keyword>
<evidence type="ECO:0000313" key="9">
    <source>
        <dbReference type="Proteomes" id="UP000641853"/>
    </source>
</evidence>
<dbReference type="EMBL" id="JACBAG010001894">
    <property type="protein sequence ID" value="KAF7177669.1"/>
    <property type="molecule type" value="Genomic_DNA"/>
</dbReference>
<keyword evidence="6" id="KW-0408">Iron</keyword>
<comment type="cofactor">
    <cofactor evidence="1">
        <name>Fe cation</name>
        <dbReference type="ChEBI" id="CHEBI:24875"/>
    </cofactor>
</comment>
<dbReference type="InterPro" id="IPR008775">
    <property type="entry name" value="Phytyl_CoA_dOase-like"/>
</dbReference>
<evidence type="ECO:0008006" key="11">
    <source>
        <dbReference type="Google" id="ProtNLM"/>
    </source>
</evidence>
<protein>
    <recommendedName>
        <fullName evidence="11">Phytanoyl-CoA dioxygenase family protein</fullName>
    </recommendedName>
</protein>
<evidence type="ECO:0000256" key="5">
    <source>
        <dbReference type="ARBA" id="ARBA00023002"/>
    </source>
</evidence>
<organism evidence="7 10">
    <name type="scientific">Aspergillus felis</name>
    <dbReference type="NCBI Taxonomy" id="1287682"/>
    <lineage>
        <taxon>Eukaryota</taxon>
        <taxon>Fungi</taxon>
        <taxon>Dikarya</taxon>
        <taxon>Ascomycota</taxon>
        <taxon>Pezizomycotina</taxon>
        <taxon>Eurotiomycetes</taxon>
        <taxon>Eurotiomycetidae</taxon>
        <taxon>Eurotiales</taxon>
        <taxon>Aspergillaceae</taxon>
        <taxon>Aspergillus</taxon>
        <taxon>Aspergillus subgen. Fumigati</taxon>
    </lineage>
</organism>
<keyword evidence="3" id="KW-0479">Metal-binding</keyword>
<evidence type="ECO:0000313" key="10">
    <source>
        <dbReference type="Proteomes" id="UP000654922"/>
    </source>
</evidence>
<dbReference type="Proteomes" id="UP000654922">
    <property type="component" value="Unassembled WGS sequence"/>
</dbReference>
<comment type="caution">
    <text evidence="7">The sequence shown here is derived from an EMBL/GenBank/DDBJ whole genome shotgun (WGS) entry which is preliminary data.</text>
</comment>
<evidence type="ECO:0000256" key="6">
    <source>
        <dbReference type="ARBA" id="ARBA00023004"/>
    </source>
</evidence>
<dbReference type="AlphaFoldDB" id="A0A8H6UZE3"/>
<dbReference type="SUPFAM" id="SSF51197">
    <property type="entry name" value="Clavaminate synthase-like"/>
    <property type="match status" value="1"/>
</dbReference>
<dbReference type="Pfam" id="PF05721">
    <property type="entry name" value="PhyH"/>
    <property type="match status" value="1"/>
</dbReference>
<evidence type="ECO:0000256" key="1">
    <source>
        <dbReference type="ARBA" id="ARBA00001962"/>
    </source>
</evidence>
<dbReference type="GO" id="GO:0046872">
    <property type="term" value="F:metal ion binding"/>
    <property type="evidence" value="ECO:0007669"/>
    <property type="project" value="UniProtKB-KW"/>
</dbReference>
<evidence type="ECO:0000313" key="7">
    <source>
        <dbReference type="EMBL" id="KAF7172377.1"/>
    </source>
</evidence>
<gene>
    <name evidence="7" type="ORF">CNMCM5623_004585</name>
    <name evidence="8" type="ORF">CNMCM7691_006030</name>
</gene>
<dbReference type="Gene3D" id="2.60.120.620">
    <property type="entry name" value="q2cbj1_9rhob like domain"/>
    <property type="match status" value="1"/>
</dbReference>
<evidence type="ECO:0000256" key="2">
    <source>
        <dbReference type="ARBA" id="ARBA00005830"/>
    </source>
</evidence>
<dbReference type="Proteomes" id="UP000641853">
    <property type="component" value="Unassembled WGS sequence"/>
</dbReference>
<evidence type="ECO:0000256" key="3">
    <source>
        <dbReference type="ARBA" id="ARBA00022723"/>
    </source>
</evidence>
<evidence type="ECO:0000256" key="4">
    <source>
        <dbReference type="ARBA" id="ARBA00022964"/>
    </source>
</evidence>
<dbReference type="OrthoDB" id="445007at2759"/>
<keyword evidence="5" id="KW-0560">Oxidoreductase</keyword>
<reference evidence="7" key="1">
    <citation type="submission" date="2020-06" db="EMBL/GenBank/DDBJ databases">
        <title>Draft genome sequences of strains closely related to Aspergillus parafelis and Aspergillus hiratsukae.</title>
        <authorList>
            <person name="Dos Santos R.A.C."/>
            <person name="Rivero-Menendez O."/>
            <person name="Steenwyk J.L."/>
            <person name="Mead M.E."/>
            <person name="Goldman G.H."/>
            <person name="Alastruey-Izquierdo A."/>
            <person name="Rokas A."/>
        </authorList>
    </citation>
    <scope>NUCLEOTIDE SEQUENCE</scope>
    <source>
        <strain evidence="7">CNM-CM5623</strain>
        <strain evidence="8">CNM-CM7691</strain>
    </source>
</reference>
<proteinExistence type="inferred from homology"/>
<dbReference type="PANTHER" id="PTHR20883:SF19">
    <property type="entry name" value="MULTIFUNCTIONAL DIOXYGENASE AUSE"/>
    <property type="match status" value="1"/>
</dbReference>
<dbReference type="PANTHER" id="PTHR20883">
    <property type="entry name" value="PHYTANOYL-COA DIOXYGENASE DOMAIN CONTAINING 1"/>
    <property type="match status" value="1"/>
</dbReference>
<dbReference type="GO" id="GO:0051213">
    <property type="term" value="F:dioxygenase activity"/>
    <property type="evidence" value="ECO:0007669"/>
    <property type="project" value="UniProtKB-KW"/>
</dbReference>
<name>A0A8H6UZE3_9EURO</name>